<protein>
    <submittedName>
        <fullName evidence="2">SAM-dependent methyltransferase</fullName>
        <ecNumber evidence="2">2.1.1.-</ecNumber>
    </submittedName>
</protein>
<dbReference type="EMBL" id="JBHLWV010000001">
    <property type="protein sequence ID" value="MFC0313321.1"/>
    <property type="molecule type" value="Genomic_DNA"/>
</dbReference>
<dbReference type="GO" id="GO:0008168">
    <property type="term" value="F:methyltransferase activity"/>
    <property type="evidence" value="ECO:0007669"/>
    <property type="project" value="UniProtKB-KW"/>
</dbReference>
<dbReference type="EC" id="2.1.1.-" evidence="2"/>
<dbReference type="RefSeq" id="WP_382359240.1">
    <property type="nucleotide sequence ID" value="NZ_JBHLWV010000001.1"/>
</dbReference>
<dbReference type="InterPro" id="IPR041698">
    <property type="entry name" value="Methyltransf_25"/>
</dbReference>
<dbReference type="InterPro" id="IPR029063">
    <property type="entry name" value="SAM-dependent_MTases_sf"/>
</dbReference>
<dbReference type="Pfam" id="PF13649">
    <property type="entry name" value="Methyltransf_25"/>
    <property type="match status" value="1"/>
</dbReference>
<evidence type="ECO:0000313" key="3">
    <source>
        <dbReference type="Proteomes" id="UP001589783"/>
    </source>
</evidence>
<dbReference type="GO" id="GO:0032259">
    <property type="term" value="P:methylation"/>
    <property type="evidence" value="ECO:0007669"/>
    <property type="project" value="UniProtKB-KW"/>
</dbReference>
<dbReference type="InterPro" id="IPR050508">
    <property type="entry name" value="Methyltransf_Superfamily"/>
</dbReference>
<reference evidence="2 3" key="1">
    <citation type="submission" date="2024-09" db="EMBL/GenBank/DDBJ databases">
        <authorList>
            <person name="Sun Q."/>
            <person name="Mori K."/>
        </authorList>
    </citation>
    <scope>NUCLEOTIDE SEQUENCE [LARGE SCALE GENOMIC DNA]</scope>
    <source>
        <strain evidence="2 3">CCM 7957</strain>
    </source>
</reference>
<evidence type="ECO:0000259" key="1">
    <source>
        <dbReference type="Pfam" id="PF13649"/>
    </source>
</evidence>
<keyword evidence="2" id="KW-0489">Methyltransferase</keyword>
<dbReference type="CDD" id="cd02440">
    <property type="entry name" value="AdoMet_MTases"/>
    <property type="match status" value="1"/>
</dbReference>
<dbReference type="PANTHER" id="PTHR42912">
    <property type="entry name" value="METHYLTRANSFERASE"/>
    <property type="match status" value="1"/>
</dbReference>
<dbReference type="SUPFAM" id="SSF53335">
    <property type="entry name" value="S-adenosyl-L-methionine-dependent methyltransferases"/>
    <property type="match status" value="1"/>
</dbReference>
<evidence type="ECO:0000313" key="2">
    <source>
        <dbReference type="EMBL" id="MFC0313321.1"/>
    </source>
</evidence>
<comment type="caution">
    <text evidence="2">The sequence shown here is derived from an EMBL/GenBank/DDBJ whole genome shotgun (WGS) entry which is preliminary data.</text>
</comment>
<dbReference type="Gene3D" id="3.40.50.150">
    <property type="entry name" value="Vaccinia Virus protein VP39"/>
    <property type="match status" value="1"/>
</dbReference>
<dbReference type="Proteomes" id="UP001589783">
    <property type="component" value="Unassembled WGS sequence"/>
</dbReference>
<accession>A0ABV6H391</accession>
<gene>
    <name evidence="2" type="ORF">ACFFJD_00415</name>
</gene>
<organism evidence="2 3">
    <name type="scientific">Gordonia phosphorivorans</name>
    <dbReference type="NCBI Taxonomy" id="1056982"/>
    <lineage>
        <taxon>Bacteria</taxon>
        <taxon>Bacillati</taxon>
        <taxon>Actinomycetota</taxon>
        <taxon>Actinomycetes</taxon>
        <taxon>Mycobacteriales</taxon>
        <taxon>Gordoniaceae</taxon>
        <taxon>Gordonia</taxon>
    </lineage>
</organism>
<sequence>MAPDEAELHAFFHRLHAGLPRQAPGSPATTELLLRLAGPLPPRPVVVDIGSGPGASTIPLAQLTDGVVTAVDVHRPFLDEVRDRAESAGVADRVDVLEASMEDLPLPDGGVDLLWSEGAAYLMGFDRALDEWRRLLAPGGVLVVTEAEYTVAHPSAQVRAFWEPGYPAMRTTAGNVAACLEGGWDVAATYRLPESDWQEYYGPLAARVGEFSAEGIDAEMLAPARAELAVRRDHGDEYGYTAYVLRPR</sequence>
<keyword evidence="3" id="KW-1185">Reference proteome</keyword>
<keyword evidence="2" id="KW-0808">Transferase</keyword>
<name>A0ABV6H391_9ACTN</name>
<feature type="domain" description="Methyltransferase" evidence="1">
    <location>
        <begin position="46"/>
        <end position="140"/>
    </location>
</feature>
<proteinExistence type="predicted"/>